<dbReference type="InterPro" id="IPR000504">
    <property type="entry name" value="RRM_dom"/>
</dbReference>
<feature type="domain" description="RRM" evidence="11">
    <location>
        <begin position="708"/>
        <end position="785"/>
    </location>
</feature>
<dbReference type="Proteomes" id="UP000504638">
    <property type="component" value="Unplaced"/>
</dbReference>
<evidence type="ECO:0000256" key="6">
    <source>
        <dbReference type="ARBA" id="ARBA00022884"/>
    </source>
</evidence>
<dbReference type="GO" id="GO:1990904">
    <property type="term" value="C:ribonucleoprotein complex"/>
    <property type="evidence" value="ECO:0007669"/>
    <property type="project" value="UniProtKB-KW"/>
</dbReference>
<dbReference type="RefSeq" id="XP_033532919.1">
    <property type="nucleotide sequence ID" value="XM_033675537.1"/>
</dbReference>
<dbReference type="GO" id="GO:0003729">
    <property type="term" value="F:mRNA binding"/>
    <property type="evidence" value="ECO:0007669"/>
    <property type="project" value="TreeGrafter"/>
</dbReference>
<evidence type="ECO:0000256" key="1">
    <source>
        <dbReference type="ARBA" id="ARBA00004123"/>
    </source>
</evidence>
<feature type="compositionally biased region" description="Low complexity" evidence="10">
    <location>
        <begin position="266"/>
        <end position="275"/>
    </location>
</feature>
<dbReference type="InterPro" id="IPR012677">
    <property type="entry name" value="Nucleotide-bd_a/b_plait_sf"/>
</dbReference>
<evidence type="ECO:0000313" key="12">
    <source>
        <dbReference type="EMBL" id="KAF1811288.1"/>
    </source>
</evidence>
<feature type="compositionally biased region" description="Pro residues" evidence="10">
    <location>
        <begin position="176"/>
        <end position="197"/>
    </location>
</feature>
<feature type="compositionally biased region" description="Acidic residues" evidence="10">
    <location>
        <begin position="276"/>
        <end position="297"/>
    </location>
</feature>
<dbReference type="CDD" id="cd12320">
    <property type="entry name" value="RRM6_RBM19_RRM5_MRD1"/>
    <property type="match status" value="1"/>
</dbReference>
<dbReference type="GeneID" id="54416107"/>
<dbReference type="GO" id="GO:0006364">
    <property type="term" value="P:rRNA processing"/>
    <property type="evidence" value="ECO:0007669"/>
    <property type="project" value="UniProtKB-KW"/>
</dbReference>
<evidence type="ECO:0000256" key="4">
    <source>
        <dbReference type="ARBA" id="ARBA00022552"/>
    </source>
</evidence>
<keyword evidence="13" id="KW-1185">Reference proteome</keyword>
<name>A0A6G1FZT5_9PEZI</name>
<dbReference type="InterPro" id="IPR051945">
    <property type="entry name" value="RRM_MRD1_RNA_proc_ribogen"/>
</dbReference>
<feature type="compositionally biased region" description="Basic and acidic residues" evidence="10">
    <location>
        <begin position="251"/>
        <end position="264"/>
    </location>
</feature>
<protein>
    <recommendedName>
        <fullName evidence="3">Multiple RNA-binding domain-containing protein 1</fullName>
    </recommendedName>
</protein>
<feature type="domain" description="RRM" evidence="11">
    <location>
        <begin position="488"/>
        <end position="560"/>
    </location>
</feature>
<reference evidence="14" key="3">
    <citation type="submission" date="2025-04" db="UniProtKB">
        <authorList>
            <consortium name="RefSeq"/>
        </authorList>
    </citation>
    <scope>IDENTIFICATION</scope>
    <source>
        <strain evidence="14">CBS 781.70</strain>
    </source>
</reference>
<feature type="domain" description="RRM" evidence="11">
    <location>
        <begin position="603"/>
        <end position="686"/>
    </location>
</feature>
<dbReference type="Gene3D" id="3.30.70.330">
    <property type="match status" value="5"/>
</dbReference>
<accession>A0A6G1FZT5</accession>
<dbReference type="SUPFAM" id="SSF54928">
    <property type="entry name" value="RNA-binding domain, RBD"/>
    <property type="match status" value="4"/>
</dbReference>
<reference evidence="12 14" key="1">
    <citation type="submission" date="2020-01" db="EMBL/GenBank/DDBJ databases">
        <authorList>
            <consortium name="DOE Joint Genome Institute"/>
            <person name="Haridas S."/>
            <person name="Albert R."/>
            <person name="Binder M."/>
            <person name="Bloem J."/>
            <person name="Labutti K."/>
            <person name="Salamov A."/>
            <person name="Andreopoulos B."/>
            <person name="Baker S.E."/>
            <person name="Barry K."/>
            <person name="Bills G."/>
            <person name="Bluhm B.H."/>
            <person name="Cannon C."/>
            <person name="Castanera R."/>
            <person name="Culley D.E."/>
            <person name="Daum C."/>
            <person name="Ezra D."/>
            <person name="Gonzalez J.B."/>
            <person name="Henrissat B."/>
            <person name="Kuo A."/>
            <person name="Liang C."/>
            <person name="Lipzen A."/>
            <person name="Lutzoni F."/>
            <person name="Magnuson J."/>
            <person name="Mondo S."/>
            <person name="Nolan M."/>
            <person name="Ohm R."/>
            <person name="Pangilinan J."/>
            <person name="Park H.-J."/>
            <person name="Ramirez L."/>
            <person name="Alfaro M."/>
            <person name="Sun H."/>
            <person name="Tritt A."/>
            <person name="Yoshinaga Y."/>
            <person name="Zwiers L.-H."/>
            <person name="Turgeon B.G."/>
            <person name="Goodwin S.B."/>
            <person name="Spatafora J.W."/>
            <person name="Crous P.W."/>
            <person name="Grigoriev I.V."/>
        </authorList>
    </citation>
    <scope>NUCLEOTIDE SEQUENCE</scope>
    <source>
        <strain evidence="12 14">CBS 781.70</strain>
    </source>
</reference>
<comment type="similarity">
    <text evidence="2">Belongs to the RRM MRD1 family.</text>
</comment>
<evidence type="ECO:0000256" key="2">
    <source>
        <dbReference type="ARBA" id="ARBA00008033"/>
    </source>
</evidence>
<dbReference type="Pfam" id="PF00076">
    <property type="entry name" value="RRM_1"/>
    <property type="match status" value="5"/>
</dbReference>
<evidence type="ECO:0000256" key="8">
    <source>
        <dbReference type="ARBA" id="ARBA00023274"/>
    </source>
</evidence>
<evidence type="ECO:0000259" key="11">
    <source>
        <dbReference type="PROSITE" id="PS50102"/>
    </source>
</evidence>
<dbReference type="PANTHER" id="PTHR48039:SF5">
    <property type="entry name" value="RNA-BINDING PROTEIN 28"/>
    <property type="match status" value="1"/>
</dbReference>
<keyword evidence="4" id="KW-0698">rRNA processing</keyword>
<feature type="domain" description="RRM" evidence="11">
    <location>
        <begin position="305"/>
        <end position="383"/>
    </location>
</feature>
<evidence type="ECO:0000313" key="13">
    <source>
        <dbReference type="Proteomes" id="UP000504638"/>
    </source>
</evidence>
<keyword evidence="6 9" id="KW-0694">RNA-binding</keyword>
<dbReference type="PROSITE" id="PS50102">
    <property type="entry name" value="RRM"/>
    <property type="match status" value="5"/>
</dbReference>
<feature type="non-terminal residue" evidence="12">
    <location>
        <position position="831"/>
    </location>
</feature>
<evidence type="ECO:0000313" key="14">
    <source>
        <dbReference type="RefSeq" id="XP_033532919.1"/>
    </source>
</evidence>
<dbReference type="FunFam" id="3.30.70.330:FF:000247">
    <property type="entry name" value="Multiple RNA-binding domain-containing protein 1"/>
    <property type="match status" value="1"/>
</dbReference>
<dbReference type="SMART" id="SM00360">
    <property type="entry name" value="RRM"/>
    <property type="match status" value="5"/>
</dbReference>
<evidence type="ECO:0000256" key="9">
    <source>
        <dbReference type="PROSITE-ProRule" id="PRU00176"/>
    </source>
</evidence>
<proteinExistence type="inferred from homology"/>
<dbReference type="GO" id="GO:0005634">
    <property type="term" value="C:nucleus"/>
    <property type="evidence" value="ECO:0007669"/>
    <property type="project" value="UniProtKB-SubCell"/>
</dbReference>
<comment type="subcellular location">
    <subcellularLocation>
        <location evidence="1">Nucleus</location>
    </subcellularLocation>
</comment>
<keyword evidence="8" id="KW-0687">Ribonucleoprotein</keyword>
<evidence type="ECO:0000256" key="3">
    <source>
        <dbReference type="ARBA" id="ARBA00013428"/>
    </source>
</evidence>
<feature type="region of interest" description="Disordered" evidence="10">
    <location>
        <begin position="166"/>
        <end position="298"/>
    </location>
</feature>
<sequence length="831" mass="92172">SSSRVFVHNLPPNITVDGFRTHFSSQNGRKVTITDAKVLPHRRIGFIGYKTPEDAASAVKYFNKTFIRTTRIAVELARTVGDGNLEHVKEVRLKRKREDREAAAASNGPVKKHKHELEEKIQQDPKLKEYLEVMSNRKGKAWENGMAAGEGQDTAEVEVPVVEDNGLDDGEYQTLPLPPRIPEPPKSTPLPPEPPQIPEKVLVPDSEQPSPTQDDDDLGPPPVEAGPVSDLDWLRSRTNRVLDFADDEEKVDPVRKDSPQESNDHAAPVPAPETAEVPEDHEMEEEQYADDNVDDPNVESIRKSGRLFIRNLSYATMDEDLEQLFQQFNHCQEVHVPVDNNTGSSKGLGYAQFSNPESAVEAYQTLDRTIFQGRILHILPAAPRKDTKLDEFEISKLPIKKQKQIQRKSQAASQTFNWNSLYMNVDAVMDSTAARLGVTKGELLDPTSSDAAVKQALAETHVIQDTKKYFADNGVDLEAFKSKAKGQTGILVKNFDYGTKGDTLRKMLEEFGTVTRFLMPPSGTIAIAEFERPDQAKNAFAALAYRKVGNSLLFLERAPKELFAKQGSTALVSKAGLPDAGTQQKVSTTDLLEPDDAKLVDTSTLFVGNLDFSTTSEGLAEVFRPLDGFLSAKVKMKQNTKRPEVPLSMGFGFLEFRTKAQAQAAQAAMDAYKLDGHNLVIKASHRGVDAAEERRKEDAAKKAANNKTKIIVKNLPFEASKKDIRTLFATYGQLRSVRVPKKFDNTSRGFAFAEFTTPREATSAMEALRNTHLLGRRLVLDFATQELDDPEAELERMQKKVGEQASKVALRKLTSAGRSKFTVGGGEEEDD</sequence>
<evidence type="ECO:0000256" key="7">
    <source>
        <dbReference type="ARBA" id="ARBA00023242"/>
    </source>
</evidence>
<gene>
    <name evidence="12 14" type="ORF">P152DRAFT_372178</name>
</gene>
<reference evidence="14" key="2">
    <citation type="submission" date="2020-04" db="EMBL/GenBank/DDBJ databases">
        <authorList>
            <consortium name="NCBI Genome Project"/>
        </authorList>
    </citation>
    <scope>NUCLEOTIDE SEQUENCE</scope>
    <source>
        <strain evidence="14">CBS 781.70</strain>
    </source>
</reference>
<keyword evidence="5" id="KW-0677">Repeat</keyword>
<dbReference type="PANTHER" id="PTHR48039">
    <property type="entry name" value="RNA-BINDING MOTIF PROTEIN 14B"/>
    <property type="match status" value="1"/>
</dbReference>
<feature type="domain" description="RRM" evidence="11">
    <location>
        <begin position="3"/>
        <end position="79"/>
    </location>
</feature>
<keyword evidence="7" id="KW-0539">Nucleus</keyword>
<dbReference type="InterPro" id="IPR035979">
    <property type="entry name" value="RBD_domain_sf"/>
</dbReference>
<evidence type="ECO:0000256" key="5">
    <source>
        <dbReference type="ARBA" id="ARBA00022737"/>
    </source>
</evidence>
<feature type="region of interest" description="Disordered" evidence="10">
    <location>
        <begin position="96"/>
        <end position="118"/>
    </location>
</feature>
<dbReference type="OrthoDB" id="439639at2759"/>
<dbReference type="EMBL" id="ML975162">
    <property type="protein sequence ID" value="KAF1811288.1"/>
    <property type="molecule type" value="Genomic_DNA"/>
</dbReference>
<feature type="non-terminal residue" evidence="12">
    <location>
        <position position="1"/>
    </location>
</feature>
<evidence type="ECO:0000256" key="10">
    <source>
        <dbReference type="SAM" id="MobiDB-lite"/>
    </source>
</evidence>
<dbReference type="AlphaFoldDB" id="A0A6G1FZT5"/>
<organism evidence="12">
    <name type="scientific">Eremomyces bilateralis CBS 781.70</name>
    <dbReference type="NCBI Taxonomy" id="1392243"/>
    <lineage>
        <taxon>Eukaryota</taxon>
        <taxon>Fungi</taxon>
        <taxon>Dikarya</taxon>
        <taxon>Ascomycota</taxon>
        <taxon>Pezizomycotina</taxon>
        <taxon>Dothideomycetes</taxon>
        <taxon>Dothideomycetes incertae sedis</taxon>
        <taxon>Eremomycetales</taxon>
        <taxon>Eremomycetaceae</taxon>
        <taxon>Eremomyces</taxon>
    </lineage>
</organism>